<protein>
    <recommendedName>
        <fullName evidence="2">CopG family transcriptional regulator</fullName>
    </recommendedName>
</protein>
<name>A0A6S6S4W6_9BACT</name>
<dbReference type="EMBL" id="CACVAW010000010">
    <property type="protein sequence ID" value="CAA6803371.1"/>
    <property type="molecule type" value="Genomic_DNA"/>
</dbReference>
<evidence type="ECO:0008006" key="2">
    <source>
        <dbReference type="Google" id="ProtNLM"/>
    </source>
</evidence>
<gene>
    <name evidence="1" type="ORF">HELGO_WM2658</name>
</gene>
<accession>A0A6S6S4W6</accession>
<proteinExistence type="predicted"/>
<dbReference type="AlphaFoldDB" id="A0A6S6S4W6"/>
<evidence type="ECO:0000313" key="1">
    <source>
        <dbReference type="EMBL" id="CAA6803371.1"/>
    </source>
</evidence>
<reference evidence="1" key="1">
    <citation type="submission" date="2020-01" db="EMBL/GenBank/DDBJ databases">
        <authorList>
            <person name="Meier V. D."/>
            <person name="Meier V D."/>
        </authorList>
    </citation>
    <scope>NUCLEOTIDE SEQUENCE</scope>
    <source>
        <strain evidence="1">HLG_WM_MAG_12</strain>
    </source>
</reference>
<organism evidence="1">
    <name type="scientific">uncultured Campylobacterales bacterium</name>
    <dbReference type="NCBI Taxonomy" id="352960"/>
    <lineage>
        <taxon>Bacteria</taxon>
        <taxon>Pseudomonadati</taxon>
        <taxon>Campylobacterota</taxon>
        <taxon>Epsilonproteobacteria</taxon>
        <taxon>Campylobacterales</taxon>
        <taxon>environmental samples</taxon>
    </lineage>
</organism>
<sequence>MDNVSTKKTDTVKLSCYIDKLSYAKFKNKSLNKGLSISAYLRFLIKKDLKEG</sequence>